<dbReference type="PANTHER" id="PTHR22602">
    <property type="entry name" value="TRANSFERASE CAF17, MITOCHONDRIAL-RELATED"/>
    <property type="match status" value="1"/>
</dbReference>
<evidence type="ECO:0000313" key="4">
    <source>
        <dbReference type="Proteomes" id="UP000235836"/>
    </source>
</evidence>
<proteinExistence type="predicted"/>
<dbReference type="GO" id="GO:0016226">
    <property type="term" value="P:iron-sulfur cluster assembly"/>
    <property type="evidence" value="ECO:0007669"/>
    <property type="project" value="TreeGrafter"/>
</dbReference>
<dbReference type="InterPro" id="IPR045179">
    <property type="entry name" value="YgfZ/GcvT"/>
</dbReference>
<dbReference type="EMBL" id="PNHG01000003">
    <property type="protein sequence ID" value="PMC65055.1"/>
    <property type="molecule type" value="Genomic_DNA"/>
</dbReference>
<gene>
    <name evidence="3" type="ORF">CJ203_03345</name>
</gene>
<dbReference type="AlphaFoldDB" id="A0A2N6T6V1"/>
<dbReference type="PANTHER" id="PTHR22602:SF0">
    <property type="entry name" value="TRANSFERASE CAF17, MITOCHONDRIAL-RELATED"/>
    <property type="match status" value="1"/>
</dbReference>
<name>A0A2N6T6V1_9CORY</name>
<dbReference type="InterPro" id="IPR027266">
    <property type="entry name" value="TrmE/GcvT-like"/>
</dbReference>
<dbReference type="Gene3D" id="3.30.1360.120">
    <property type="entry name" value="Probable tRNA modification gtpase trme, domain 1"/>
    <property type="match status" value="1"/>
</dbReference>
<evidence type="ECO:0000313" key="3">
    <source>
        <dbReference type="EMBL" id="PMC65055.1"/>
    </source>
</evidence>
<dbReference type="Proteomes" id="UP000235836">
    <property type="component" value="Unassembled WGS sequence"/>
</dbReference>
<accession>A0A2N6T6V1</accession>
<dbReference type="InterPro" id="IPR017703">
    <property type="entry name" value="YgfZ/GCV_T_CS"/>
</dbReference>
<reference evidence="3 4" key="1">
    <citation type="submission" date="2017-09" db="EMBL/GenBank/DDBJ databases">
        <title>Bacterial strain isolated from the female urinary microbiota.</title>
        <authorList>
            <person name="Thomas-White K."/>
            <person name="Kumar N."/>
            <person name="Forster S."/>
            <person name="Putonti C."/>
            <person name="Lawley T."/>
            <person name="Wolfe A.J."/>
        </authorList>
    </citation>
    <scope>NUCLEOTIDE SEQUENCE [LARGE SCALE GENOMIC DNA]</scope>
    <source>
        <strain evidence="3 4">UMB0792</strain>
    </source>
</reference>
<evidence type="ECO:0000256" key="1">
    <source>
        <dbReference type="ARBA" id="ARBA00022946"/>
    </source>
</evidence>
<sequence>MIRCVHTYRSPLLAFRGATELPDAATSPFDAAGVPWHYGDPLREQRLISRGGVVVDRSHRGVLRVTGPDAATFLNNLLSQKLDDVEPGFSAAALDLDMQGRILHHADVSLIDAAPTFYLDLPSYSLDSFRDFLTKMVFWSEVTVEEADLGILTVLGAPSSFSPAEFLSGAGITAAFERTVPWSAARRIDVAVPRPDLAAAYKALTSPVEGPAGDSAGSSGAGTSAGLDRAGLMAFTAERIKALEPELRVDLDNKSIPHEAHTLIRRGENLGAVHLDKGCYRGQETVARVENLGRSPRLLVLLHIDGSAPLDPKPGDPVTFGGRTVGHVGSIVHDCDYGPIALALVKRSALTQAIDTGAQLDVIASVRAESADGDNEVVQEINVSATVDPDSMPKDEGERAGRVAVDKLRGRTN</sequence>
<protein>
    <submittedName>
        <fullName evidence="3">Folate-binding protein</fullName>
    </submittedName>
</protein>
<dbReference type="NCBIfam" id="TIGR03317">
    <property type="entry name" value="ygfZ_signature"/>
    <property type="match status" value="1"/>
</dbReference>
<organism evidence="3 4">
    <name type="scientific">Corynebacterium tuscaniense</name>
    <dbReference type="NCBI Taxonomy" id="302449"/>
    <lineage>
        <taxon>Bacteria</taxon>
        <taxon>Bacillati</taxon>
        <taxon>Actinomycetota</taxon>
        <taxon>Actinomycetes</taxon>
        <taxon>Mycobacteriales</taxon>
        <taxon>Corynebacteriaceae</taxon>
        <taxon>Corynebacterium</taxon>
    </lineage>
</organism>
<evidence type="ECO:0000256" key="2">
    <source>
        <dbReference type="SAM" id="MobiDB-lite"/>
    </source>
</evidence>
<dbReference type="SUPFAM" id="SSF103025">
    <property type="entry name" value="Folate-binding domain"/>
    <property type="match status" value="1"/>
</dbReference>
<feature type="compositionally biased region" description="Basic and acidic residues" evidence="2">
    <location>
        <begin position="391"/>
        <end position="413"/>
    </location>
</feature>
<comment type="caution">
    <text evidence="3">The sequence shown here is derived from an EMBL/GenBank/DDBJ whole genome shotgun (WGS) entry which is preliminary data.</text>
</comment>
<keyword evidence="4" id="KW-1185">Reference proteome</keyword>
<feature type="region of interest" description="Disordered" evidence="2">
    <location>
        <begin position="385"/>
        <end position="413"/>
    </location>
</feature>
<keyword evidence="1" id="KW-0809">Transit peptide</keyword>